<keyword evidence="1 2" id="KW-0238">DNA-binding</keyword>
<dbReference type="PANTHER" id="PTHR30055">
    <property type="entry name" value="HTH-TYPE TRANSCRIPTIONAL REGULATOR RUTR"/>
    <property type="match status" value="1"/>
</dbReference>
<dbReference type="PROSITE" id="PS50977">
    <property type="entry name" value="HTH_TETR_2"/>
    <property type="match status" value="1"/>
</dbReference>
<dbReference type="PANTHER" id="PTHR30055:SF184">
    <property type="entry name" value="HTH-TYPE TRANSCRIPTIONAL REGULATOR ETHR"/>
    <property type="match status" value="1"/>
</dbReference>
<evidence type="ECO:0000259" key="3">
    <source>
        <dbReference type="PROSITE" id="PS50977"/>
    </source>
</evidence>
<dbReference type="InterPro" id="IPR049397">
    <property type="entry name" value="EthR_C"/>
</dbReference>
<sequence length="218" mass="23744">MKPVAPPPRRRPRAHTGDQAIEKAIFAATEKLLATTPLHEISVAQIIAEAELSRASFYHYFSSKHDVVTALMTTIFEDMFAETHTELEAEWTDPAAALRASLRPAMELWFEHRAVIQAVLENQHAVPDLAKVWSAVSEPFRAVLAMQVTQQRAAGRAPDGLPAEVLAAMMVSAAERIFYVGSTGTDPKLRTAAQRLDATVAICMAAIYGDPRGPVVAS</sequence>
<evidence type="ECO:0000256" key="1">
    <source>
        <dbReference type="ARBA" id="ARBA00023125"/>
    </source>
</evidence>
<comment type="caution">
    <text evidence="4">The sequence shown here is derived from an EMBL/GenBank/DDBJ whole genome shotgun (WGS) entry which is preliminary data.</text>
</comment>
<keyword evidence="5" id="KW-1185">Reference proteome</keyword>
<dbReference type="Proteomes" id="UP001500957">
    <property type="component" value="Unassembled WGS sequence"/>
</dbReference>
<name>A0ABN1H802_9ACTN</name>
<dbReference type="InterPro" id="IPR009057">
    <property type="entry name" value="Homeodomain-like_sf"/>
</dbReference>
<dbReference type="Gene3D" id="1.10.10.60">
    <property type="entry name" value="Homeodomain-like"/>
    <property type="match status" value="1"/>
</dbReference>
<proteinExistence type="predicted"/>
<dbReference type="Pfam" id="PF00440">
    <property type="entry name" value="TetR_N"/>
    <property type="match status" value="1"/>
</dbReference>
<protein>
    <submittedName>
        <fullName evidence="4">TetR/AcrR family transcriptional regulator</fullName>
    </submittedName>
</protein>
<feature type="DNA-binding region" description="H-T-H motif" evidence="2">
    <location>
        <begin position="42"/>
        <end position="61"/>
    </location>
</feature>
<dbReference type="InterPro" id="IPR001647">
    <property type="entry name" value="HTH_TetR"/>
</dbReference>
<dbReference type="InterPro" id="IPR036271">
    <property type="entry name" value="Tet_transcr_reg_TetR-rel_C_sf"/>
</dbReference>
<reference evidence="4 5" key="1">
    <citation type="journal article" date="2019" name="Int. J. Syst. Evol. Microbiol.">
        <title>The Global Catalogue of Microorganisms (GCM) 10K type strain sequencing project: providing services to taxonomists for standard genome sequencing and annotation.</title>
        <authorList>
            <consortium name="The Broad Institute Genomics Platform"/>
            <consortium name="The Broad Institute Genome Sequencing Center for Infectious Disease"/>
            <person name="Wu L."/>
            <person name="Ma J."/>
        </authorList>
    </citation>
    <scope>NUCLEOTIDE SEQUENCE [LARGE SCALE GENOMIC DNA]</scope>
    <source>
        <strain evidence="4 5">JCM 10671</strain>
    </source>
</reference>
<organism evidence="4 5">
    <name type="scientific">Sporichthya brevicatena</name>
    <dbReference type="NCBI Taxonomy" id="171442"/>
    <lineage>
        <taxon>Bacteria</taxon>
        <taxon>Bacillati</taxon>
        <taxon>Actinomycetota</taxon>
        <taxon>Actinomycetes</taxon>
        <taxon>Sporichthyales</taxon>
        <taxon>Sporichthyaceae</taxon>
        <taxon>Sporichthya</taxon>
    </lineage>
</organism>
<evidence type="ECO:0000313" key="5">
    <source>
        <dbReference type="Proteomes" id="UP001500957"/>
    </source>
</evidence>
<dbReference type="RefSeq" id="WP_344607727.1">
    <property type="nucleotide sequence ID" value="NZ_BAAAHE010000038.1"/>
</dbReference>
<dbReference type="EMBL" id="BAAAHE010000038">
    <property type="protein sequence ID" value="GAA0630800.1"/>
    <property type="molecule type" value="Genomic_DNA"/>
</dbReference>
<dbReference type="Gene3D" id="1.10.357.10">
    <property type="entry name" value="Tetracycline Repressor, domain 2"/>
    <property type="match status" value="1"/>
</dbReference>
<dbReference type="Pfam" id="PF21313">
    <property type="entry name" value="EthR_C"/>
    <property type="match status" value="1"/>
</dbReference>
<dbReference type="SUPFAM" id="SSF48498">
    <property type="entry name" value="Tetracyclin repressor-like, C-terminal domain"/>
    <property type="match status" value="1"/>
</dbReference>
<accession>A0ABN1H802</accession>
<evidence type="ECO:0000313" key="4">
    <source>
        <dbReference type="EMBL" id="GAA0630800.1"/>
    </source>
</evidence>
<feature type="domain" description="HTH tetR-type" evidence="3">
    <location>
        <begin position="19"/>
        <end position="79"/>
    </location>
</feature>
<dbReference type="SUPFAM" id="SSF46689">
    <property type="entry name" value="Homeodomain-like"/>
    <property type="match status" value="1"/>
</dbReference>
<dbReference type="InterPro" id="IPR050109">
    <property type="entry name" value="HTH-type_TetR-like_transc_reg"/>
</dbReference>
<gene>
    <name evidence="4" type="ORF">GCM10009547_38310</name>
</gene>
<evidence type="ECO:0000256" key="2">
    <source>
        <dbReference type="PROSITE-ProRule" id="PRU00335"/>
    </source>
</evidence>